<dbReference type="EMBL" id="SNRW01002380">
    <property type="protein sequence ID" value="KAA6392973.1"/>
    <property type="molecule type" value="Genomic_DNA"/>
</dbReference>
<accession>A0A5J4WE68</accession>
<dbReference type="AlphaFoldDB" id="A0A5J4WE68"/>
<organism evidence="1 2">
    <name type="scientific">Streblomastix strix</name>
    <dbReference type="NCBI Taxonomy" id="222440"/>
    <lineage>
        <taxon>Eukaryota</taxon>
        <taxon>Metamonada</taxon>
        <taxon>Preaxostyla</taxon>
        <taxon>Oxymonadida</taxon>
        <taxon>Streblomastigidae</taxon>
        <taxon>Streblomastix</taxon>
    </lineage>
</organism>
<comment type="caution">
    <text evidence="1">The sequence shown here is derived from an EMBL/GenBank/DDBJ whole genome shotgun (WGS) entry which is preliminary data.</text>
</comment>
<gene>
    <name evidence="1" type="ORF">EZS28_011501</name>
</gene>
<evidence type="ECO:0000313" key="2">
    <source>
        <dbReference type="Proteomes" id="UP000324800"/>
    </source>
</evidence>
<sequence length="90" mass="10702">MEDDDEFVRVCFDDDYECFEDVDYVRVCLEDVEFVCFVDVEYVRQCFFIDNENVRQCLEDKGDIILFDYEDQEGDEKVDGINIASVSICY</sequence>
<name>A0A5J4WE68_9EUKA</name>
<proteinExistence type="predicted"/>
<protein>
    <submittedName>
        <fullName evidence="1">Uncharacterized protein</fullName>
    </submittedName>
</protein>
<dbReference type="Proteomes" id="UP000324800">
    <property type="component" value="Unassembled WGS sequence"/>
</dbReference>
<evidence type="ECO:0000313" key="1">
    <source>
        <dbReference type="EMBL" id="KAA6392973.1"/>
    </source>
</evidence>
<reference evidence="1 2" key="1">
    <citation type="submission" date="2019-03" db="EMBL/GenBank/DDBJ databases">
        <title>Single cell metagenomics reveals metabolic interactions within the superorganism composed of flagellate Streblomastix strix and complex community of Bacteroidetes bacteria on its surface.</title>
        <authorList>
            <person name="Treitli S.C."/>
            <person name="Kolisko M."/>
            <person name="Husnik F."/>
            <person name="Keeling P."/>
            <person name="Hampl V."/>
        </authorList>
    </citation>
    <scope>NUCLEOTIDE SEQUENCE [LARGE SCALE GENOMIC DNA]</scope>
    <source>
        <strain evidence="1">ST1C</strain>
    </source>
</reference>